<reference evidence="10" key="1">
    <citation type="submission" date="2022-01" db="UniProtKB">
        <authorList>
            <consortium name="EnsemblMetazoa"/>
        </authorList>
    </citation>
    <scope>IDENTIFICATION</scope>
</reference>
<name>A0A8I6RBI1_CIMLE</name>
<evidence type="ECO:0000256" key="5">
    <source>
        <dbReference type="ARBA" id="ARBA00022723"/>
    </source>
</evidence>
<dbReference type="GeneID" id="106662929"/>
<dbReference type="RefSeq" id="XP_014242870.2">
    <property type="nucleotide sequence ID" value="XM_014387384.2"/>
</dbReference>
<comment type="subcellular location">
    <subcellularLocation>
        <location evidence="2">Nucleus</location>
    </subcellularLocation>
</comment>
<organism evidence="10 11">
    <name type="scientific">Cimex lectularius</name>
    <name type="common">Bed bug</name>
    <name type="synonym">Acanthia lectularia</name>
    <dbReference type="NCBI Taxonomy" id="79782"/>
    <lineage>
        <taxon>Eukaryota</taxon>
        <taxon>Metazoa</taxon>
        <taxon>Ecdysozoa</taxon>
        <taxon>Arthropoda</taxon>
        <taxon>Hexapoda</taxon>
        <taxon>Insecta</taxon>
        <taxon>Pterygota</taxon>
        <taxon>Neoptera</taxon>
        <taxon>Paraneoptera</taxon>
        <taxon>Hemiptera</taxon>
        <taxon>Heteroptera</taxon>
        <taxon>Panheteroptera</taxon>
        <taxon>Cimicomorpha</taxon>
        <taxon>Cimicidae</taxon>
        <taxon>Cimex</taxon>
    </lineage>
</organism>
<evidence type="ECO:0000256" key="1">
    <source>
        <dbReference type="ARBA" id="ARBA00001968"/>
    </source>
</evidence>
<dbReference type="InterPro" id="IPR045249">
    <property type="entry name" value="HARBI1-like"/>
</dbReference>
<feature type="domain" description="DUF8040" evidence="9">
    <location>
        <begin position="87"/>
        <end position="177"/>
    </location>
</feature>
<dbReference type="AlphaFoldDB" id="A0A8I6RBI1"/>
<evidence type="ECO:0000256" key="2">
    <source>
        <dbReference type="ARBA" id="ARBA00004123"/>
    </source>
</evidence>
<sequence length="433" mass="49948">MRSEENDGAKFQAMRCDDVFILLAILRKKRAVEFEFRARHPMSFQLNPVNLFLLENSAVIRRRIKRRRSKWVHEINQVRSTLGEYHHLYRHLREDEERFCSYFRMSPSTFDYILSQISTAIQKQDTNFRMAIPAEEKLMVTIRYLAHGMSFRSLAHSFRLGVTTIASCVHDTCAAVSAILGPLHLPVPTVPELEEVARLMFDRWNFPNCVGAVDGKHIRIQCPAHSGTMFFNYKKFFSICLLAVADANYKFLTVDIGAYGKQSDGGTFRETKLCKNLMTVPHNWPKPKEIPGTTTYAPFVLVGDEAFPLMENLMRPFPGTALTEDRRRFNKRLSRSRTVVERAFGIMTNKWRILRKEIETSVQHADHIVHCICVLHNIVIDKDGPPIATLLELEQEIPFLLSSFQNDRSNSSAPRNATNVREAFKTYFNNNPM</sequence>
<dbReference type="GO" id="GO:0046872">
    <property type="term" value="F:metal ion binding"/>
    <property type="evidence" value="ECO:0007669"/>
    <property type="project" value="UniProtKB-KW"/>
</dbReference>
<dbReference type="EnsemblMetazoa" id="XM_014387384.2">
    <property type="protein sequence ID" value="XP_014242870.2"/>
    <property type="gene ID" value="LOC106662929"/>
</dbReference>
<dbReference type="GO" id="GO:0016787">
    <property type="term" value="F:hydrolase activity"/>
    <property type="evidence" value="ECO:0007669"/>
    <property type="project" value="UniProtKB-KW"/>
</dbReference>
<evidence type="ECO:0000256" key="3">
    <source>
        <dbReference type="ARBA" id="ARBA00006958"/>
    </source>
</evidence>
<evidence type="ECO:0008006" key="12">
    <source>
        <dbReference type="Google" id="ProtNLM"/>
    </source>
</evidence>
<keyword evidence="7" id="KW-0539">Nucleus</keyword>
<comment type="similarity">
    <text evidence="3">Belongs to the HARBI1 family.</text>
</comment>
<dbReference type="PANTHER" id="PTHR22930">
    <property type="match status" value="1"/>
</dbReference>
<dbReference type="InterPro" id="IPR058353">
    <property type="entry name" value="DUF8040"/>
</dbReference>
<dbReference type="GO" id="GO:0004518">
    <property type="term" value="F:nuclease activity"/>
    <property type="evidence" value="ECO:0007669"/>
    <property type="project" value="UniProtKB-KW"/>
</dbReference>
<evidence type="ECO:0000256" key="7">
    <source>
        <dbReference type="ARBA" id="ARBA00023242"/>
    </source>
</evidence>
<evidence type="ECO:0000313" key="10">
    <source>
        <dbReference type="EnsemblMetazoa" id="XP_014242870.2"/>
    </source>
</evidence>
<dbReference type="Pfam" id="PF13359">
    <property type="entry name" value="DDE_Tnp_4"/>
    <property type="match status" value="1"/>
</dbReference>
<evidence type="ECO:0000256" key="6">
    <source>
        <dbReference type="ARBA" id="ARBA00022801"/>
    </source>
</evidence>
<keyword evidence="6" id="KW-0378">Hydrolase</keyword>
<dbReference type="PANTHER" id="PTHR22930:SF269">
    <property type="entry name" value="NUCLEASE HARBI1-LIKE PROTEIN"/>
    <property type="match status" value="1"/>
</dbReference>
<evidence type="ECO:0000259" key="8">
    <source>
        <dbReference type="Pfam" id="PF13359"/>
    </source>
</evidence>
<dbReference type="Proteomes" id="UP000494040">
    <property type="component" value="Unassembled WGS sequence"/>
</dbReference>
<keyword evidence="5" id="KW-0479">Metal-binding</keyword>
<accession>A0A8I6RBI1</accession>
<dbReference type="InterPro" id="IPR027806">
    <property type="entry name" value="HARBI1_dom"/>
</dbReference>
<comment type="cofactor">
    <cofactor evidence="1">
        <name>a divalent metal cation</name>
        <dbReference type="ChEBI" id="CHEBI:60240"/>
    </cofactor>
</comment>
<feature type="domain" description="DDE Tnp4" evidence="8">
    <location>
        <begin position="213"/>
        <end position="377"/>
    </location>
</feature>
<dbReference type="OrthoDB" id="6595824at2759"/>
<dbReference type="GO" id="GO:0005634">
    <property type="term" value="C:nucleus"/>
    <property type="evidence" value="ECO:0007669"/>
    <property type="project" value="UniProtKB-SubCell"/>
</dbReference>
<dbReference type="Pfam" id="PF26138">
    <property type="entry name" value="DUF8040"/>
    <property type="match status" value="1"/>
</dbReference>
<keyword evidence="11" id="KW-1185">Reference proteome</keyword>
<dbReference type="KEGG" id="clec:106662929"/>
<evidence type="ECO:0000259" key="9">
    <source>
        <dbReference type="Pfam" id="PF26138"/>
    </source>
</evidence>
<dbReference type="OMA" id="ADANCKF"/>
<protein>
    <recommendedName>
        <fullName evidence="12">DDE Tnp4 domain-containing protein</fullName>
    </recommendedName>
</protein>
<proteinExistence type="inferred from homology"/>
<evidence type="ECO:0000313" key="11">
    <source>
        <dbReference type="Proteomes" id="UP000494040"/>
    </source>
</evidence>
<keyword evidence="4" id="KW-0540">Nuclease</keyword>
<evidence type="ECO:0000256" key="4">
    <source>
        <dbReference type="ARBA" id="ARBA00022722"/>
    </source>
</evidence>